<sequence length="43" mass="5211">MGIYDSFLDCYRLYNLYLNHNHKLDCKFLNKGLTKKDEREGKL</sequence>
<dbReference type="Proteomes" id="UP000283095">
    <property type="component" value="Chromosome"/>
</dbReference>
<proteinExistence type="predicted"/>
<name>A0A3Q9RKE0_9BACI</name>
<dbReference type="EMBL" id="CP026095">
    <property type="protein sequence ID" value="AZV41205.1"/>
    <property type="molecule type" value="Genomic_DNA"/>
</dbReference>
<evidence type="ECO:0000313" key="1">
    <source>
        <dbReference type="EMBL" id="AZV41205.1"/>
    </source>
</evidence>
<dbReference type="AlphaFoldDB" id="A0A3Q9RKE0"/>
<evidence type="ECO:0000313" key="2">
    <source>
        <dbReference type="Proteomes" id="UP000283095"/>
    </source>
</evidence>
<gene>
    <name evidence="1" type="ORF">BAOM_0573</name>
</gene>
<dbReference type="KEGG" id="pasa:BAOM_0573"/>
<accession>A0A3Q9RKE0</accession>
<protein>
    <submittedName>
        <fullName evidence="1">Uncharacterized protein</fullName>
    </submittedName>
</protein>
<reference evidence="1 2" key="1">
    <citation type="submission" date="2018-01" db="EMBL/GenBank/DDBJ databases">
        <title>Bacillus asahii Genome sequencing and assembly.</title>
        <authorList>
            <person name="Jiang H."/>
            <person name="Feng Y."/>
            <person name="Zhao F."/>
            <person name="Lin X."/>
        </authorList>
    </citation>
    <scope>NUCLEOTIDE SEQUENCE [LARGE SCALE GENOMIC DNA]</scope>
    <source>
        <strain evidence="1 2">OM18</strain>
    </source>
</reference>
<organism evidence="1 2">
    <name type="scientific">Peribacillus asahii</name>
    <dbReference type="NCBI Taxonomy" id="228899"/>
    <lineage>
        <taxon>Bacteria</taxon>
        <taxon>Bacillati</taxon>
        <taxon>Bacillota</taxon>
        <taxon>Bacilli</taxon>
        <taxon>Bacillales</taxon>
        <taxon>Bacillaceae</taxon>
        <taxon>Peribacillus</taxon>
    </lineage>
</organism>